<dbReference type="EMBL" id="JELX01004376">
    <property type="protein sequence ID" value="KYF48524.1"/>
    <property type="molecule type" value="Genomic_DNA"/>
</dbReference>
<comment type="caution">
    <text evidence="1">The sequence shown here is derived from an EMBL/GenBank/DDBJ whole genome shotgun (WGS) entry which is preliminary data.</text>
</comment>
<organism evidence="1 2">
    <name type="scientific">Sorangium cellulosum</name>
    <name type="common">Polyangium cellulosum</name>
    <dbReference type="NCBI Taxonomy" id="56"/>
    <lineage>
        <taxon>Bacteria</taxon>
        <taxon>Pseudomonadati</taxon>
        <taxon>Myxococcota</taxon>
        <taxon>Polyangia</taxon>
        <taxon>Polyangiales</taxon>
        <taxon>Polyangiaceae</taxon>
        <taxon>Sorangium</taxon>
    </lineage>
</organism>
<name>A0A150P0U4_SORCE</name>
<reference evidence="1 2" key="1">
    <citation type="submission" date="2014-02" db="EMBL/GenBank/DDBJ databases">
        <title>The small core and large imbalanced accessory genome model reveals a collaborative survival strategy of Sorangium cellulosum strains in nature.</title>
        <authorList>
            <person name="Han K."/>
            <person name="Peng R."/>
            <person name="Blom J."/>
            <person name="Li Y.-Z."/>
        </authorList>
    </citation>
    <scope>NUCLEOTIDE SEQUENCE [LARGE SCALE GENOMIC DNA]</scope>
    <source>
        <strain evidence="1 2">So0157-18</strain>
    </source>
</reference>
<dbReference type="AlphaFoldDB" id="A0A150P0U4"/>
<proteinExistence type="predicted"/>
<sequence>MSFIAEARAYAGWVDILFKKVQAELLPELLSLIWSQLFDPVEGFLKSVLRPRALQLIELVGG</sequence>
<accession>A0A150P0U4</accession>
<gene>
    <name evidence="1" type="ORF">BE04_37690</name>
</gene>
<protein>
    <submittedName>
        <fullName evidence="1">Uncharacterized protein</fullName>
    </submittedName>
</protein>
<evidence type="ECO:0000313" key="2">
    <source>
        <dbReference type="Proteomes" id="UP000075604"/>
    </source>
</evidence>
<evidence type="ECO:0000313" key="1">
    <source>
        <dbReference type="EMBL" id="KYF48524.1"/>
    </source>
</evidence>
<dbReference type="Proteomes" id="UP000075604">
    <property type="component" value="Unassembled WGS sequence"/>
</dbReference>